<dbReference type="PROSITE" id="PS01124">
    <property type="entry name" value="HTH_ARAC_FAMILY_2"/>
    <property type="match status" value="1"/>
</dbReference>
<organism evidence="6 7">
    <name type="scientific">Mariniphaga anaerophila</name>
    <dbReference type="NCBI Taxonomy" id="1484053"/>
    <lineage>
        <taxon>Bacteria</taxon>
        <taxon>Pseudomonadati</taxon>
        <taxon>Bacteroidota</taxon>
        <taxon>Bacteroidia</taxon>
        <taxon>Marinilabiliales</taxon>
        <taxon>Prolixibacteraceae</taxon>
        <taxon>Mariniphaga</taxon>
    </lineage>
</organism>
<keyword evidence="4" id="KW-0812">Transmembrane</keyword>
<feature type="transmembrane region" description="Helical" evidence="4">
    <location>
        <begin position="189"/>
        <end position="213"/>
    </location>
</feature>
<sequence length="386" mass="44815">MGKDLIIYTPMYVTFFWALVLLITKRKNNPAKFFLGVFMSAAFLTYLSHAVFFQQNVFAYRIFDPLYVFASLSVYPLYYWYIKLLTVETKYHWINLRMLLPALIFSLATFLLYQLMTKEEQLTYVQGFLLERNGMIDETTLIKIQELFFYFGRLVFAIQVVFFLVLGRKLVLHYNKRIANFYSNLESKTIFWVNFLLYSFVATSSMSIAFNLIGREIFLDSPALLAIPSSIFSILLFFIGLLGYMQNHTVVDLEKDENGHLSADQTKYHADQLKPKLTDLFEKKKVYNNSELKITDISQLLGTNRSYVSALINNEFNCSFNEFVNKYRVEEAKKVLAKDINKSFSLNHVADTVGFGSVGTFIRVFKTMEGITPGMYRENGIKDSNL</sequence>
<evidence type="ECO:0000256" key="4">
    <source>
        <dbReference type="SAM" id="Phobius"/>
    </source>
</evidence>
<keyword evidence="4" id="KW-1133">Transmembrane helix</keyword>
<dbReference type="EMBL" id="FQUM01000006">
    <property type="protein sequence ID" value="SHF60022.1"/>
    <property type="molecule type" value="Genomic_DNA"/>
</dbReference>
<keyword evidence="7" id="KW-1185">Reference proteome</keyword>
<feature type="transmembrane region" description="Helical" evidence="4">
    <location>
        <begin position="225"/>
        <end position="245"/>
    </location>
</feature>
<dbReference type="SMART" id="SM00342">
    <property type="entry name" value="HTH_ARAC"/>
    <property type="match status" value="1"/>
</dbReference>
<keyword evidence="3" id="KW-0804">Transcription</keyword>
<keyword evidence="2" id="KW-0238">DNA-binding</keyword>
<reference evidence="7" key="1">
    <citation type="submission" date="2016-11" db="EMBL/GenBank/DDBJ databases">
        <authorList>
            <person name="Varghese N."/>
            <person name="Submissions S."/>
        </authorList>
    </citation>
    <scope>NUCLEOTIDE SEQUENCE [LARGE SCALE GENOMIC DNA]</scope>
    <source>
        <strain evidence="7">DSM 26910</strain>
    </source>
</reference>
<feature type="domain" description="HTH araC/xylS-type" evidence="5">
    <location>
        <begin position="271"/>
        <end position="379"/>
    </location>
</feature>
<feature type="transmembrane region" description="Helical" evidence="4">
    <location>
        <begin position="33"/>
        <end position="53"/>
    </location>
</feature>
<dbReference type="RefSeq" id="WP_073002580.1">
    <property type="nucleotide sequence ID" value="NZ_FQUM01000006.1"/>
</dbReference>
<dbReference type="InterPro" id="IPR018060">
    <property type="entry name" value="HTH_AraC"/>
</dbReference>
<dbReference type="InterPro" id="IPR009057">
    <property type="entry name" value="Homeodomain-like_sf"/>
</dbReference>
<dbReference type="Gene3D" id="1.10.10.60">
    <property type="entry name" value="Homeodomain-like"/>
    <property type="match status" value="2"/>
</dbReference>
<dbReference type="AlphaFoldDB" id="A0A1M5CZT2"/>
<feature type="transmembrane region" description="Helical" evidence="4">
    <location>
        <begin position="94"/>
        <end position="116"/>
    </location>
</feature>
<protein>
    <submittedName>
        <fullName evidence="6">Helix-turn-helix domain-containing protein</fullName>
    </submittedName>
</protein>
<evidence type="ECO:0000313" key="6">
    <source>
        <dbReference type="EMBL" id="SHF60022.1"/>
    </source>
</evidence>
<dbReference type="OrthoDB" id="1157591at2"/>
<keyword evidence="1" id="KW-0805">Transcription regulation</keyword>
<gene>
    <name evidence="6" type="ORF">SAMN05444274_106328</name>
</gene>
<keyword evidence="4" id="KW-0472">Membrane</keyword>
<dbReference type="PANTHER" id="PTHR43280">
    <property type="entry name" value="ARAC-FAMILY TRANSCRIPTIONAL REGULATOR"/>
    <property type="match status" value="1"/>
</dbReference>
<dbReference type="GO" id="GO:0003700">
    <property type="term" value="F:DNA-binding transcription factor activity"/>
    <property type="evidence" value="ECO:0007669"/>
    <property type="project" value="InterPro"/>
</dbReference>
<evidence type="ECO:0000256" key="3">
    <source>
        <dbReference type="ARBA" id="ARBA00023163"/>
    </source>
</evidence>
<dbReference type="SUPFAM" id="SSF46689">
    <property type="entry name" value="Homeodomain-like"/>
    <property type="match status" value="1"/>
</dbReference>
<dbReference type="STRING" id="1484053.SAMN05444274_106328"/>
<proteinExistence type="predicted"/>
<dbReference type="GO" id="GO:0043565">
    <property type="term" value="F:sequence-specific DNA binding"/>
    <property type="evidence" value="ECO:0007669"/>
    <property type="project" value="InterPro"/>
</dbReference>
<evidence type="ECO:0000259" key="5">
    <source>
        <dbReference type="PROSITE" id="PS01124"/>
    </source>
</evidence>
<evidence type="ECO:0000256" key="1">
    <source>
        <dbReference type="ARBA" id="ARBA00023015"/>
    </source>
</evidence>
<dbReference type="PANTHER" id="PTHR43280:SF29">
    <property type="entry name" value="ARAC-FAMILY TRANSCRIPTIONAL REGULATOR"/>
    <property type="match status" value="1"/>
</dbReference>
<evidence type="ECO:0000256" key="2">
    <source>
        <dbReference type="ARBA" id="ARBA00023125"/>
    </source>
</evidence>
<evidence type="ECO:0000313" key="7">
    <source>
        <dbReference type="Proteomes" id="UP000184164"/>
    </source>
</evidence>
<accession>A0A1M5CZT2</accession>
<dbReference type="Proteomes" id="UP000184164">
    <property type="component" value="Unassembled WGS sequence"/>
</dbReference>
<feature type="transmembrane region" description="Helical" evidence="4">
    <location>
        <begin position="65"/>
        <end position="82"/>
    </location>
</feature>
<dbReference type="Pfam" id="PF12833">
    <property type="entry name" value="HTH_18"/>
    <property type="match status" value="1"/>
</dbReference>
<feature type="transmembrane region" description="Helical" evidence="4">
    <location>
        <begin position="6"/>
        <end position="24"/>
    </location>
</feature>
<name>A0A1M5CZT2_9BACT</name>
<feature type="transmembrane region" description="Helical" evidence="4">
    <location>
        <begin position="147"/>
        <end position="168"/>
    </location>
</feature>